<evidence type="ECO:0000256" key="5">
    <source>
        <dbReference type="ARBA" id="ARBA00022989"/>
    </source>
</evidence>
<evidence type="ECO:0000256" key="4">
    <source>
        <dbReference type="ARBA" id="ARBA00022968"/>
    </source>
</evidence>
<keyword evidence="4" id="KW-0735">Signal-anchor</keyword>
<dbReference type="OrthoDB" id="430354at2759"/>
<gene>
    <name evidence="9" type="ORF">PHYPSEUDO_005799</name>
</gene>
<sequence length="157" mass="16941">MADAISDQTGMHQARGSLPWCCGHSCTSQSGDACSTPDNDGLRSILFSVLVLLSPSVRAVVEIDDVLLESNDTLPANPKPLLSMETSSRRLRCVGWRATGNCTPDGPREPQNDKSCADHISGGAAGYCEVEDVESGKHFQAMRAFWSGLQHETLFRC</sequence>
<dbReference type="GO" id="GO:0046354">
    <property type="term" value="P:mannan biosynthetic process"/>
    <property type="evidence" value="ECO:0007669"/>
    <property type="project" value="TreeGrafter"/>
</dbReference>
<reference evidence="9" key="1">
    <citation type="submission" date="2021-02" db="EMBL/GenBank/DDBJ databases">
        <authorList>
            <person name="Palmer J.M."/>
        </authorList>
    </citation>
    <scope>NUCLEOTIDE SEQUENCE</scope>
    <source>
        <strain evidence="9">SCRP734</strain>
    </source>
</reference>
<keyword evidence="10" id="KW-1185">Reference proteome</keyword>
<evidence type="ECO:0000256" key="3">
    <source>
        <dbReference type="ARBA" id="ARBA00022692"/>
    </source>
</evidence>
<keyword evidence="6" id="KW-0333">Golgi apparatus</keyword>
<dbReference type="EMBL" id="JAGDFM010000237">
    <property type="protein sequence ID" value="KAG7381641.1"/>
    <property type="molecule type" value="Genomic_DNA"/>
</dbReference>
<dbReference type="Proteomes" id="UP000694044">
    <property type="component" value="Unassembled WGS sequence"/>
</dbReference>
<organism evidence="9 10">
    <name type="scientific">Phytophthora pseudosyringae</name>
    <dbReference type="NCBI Taxonomy" id="221518"/>
    <lineage>
        <taxon>Eukaryota</taxon>
        <taxon>Sar</taxon>
        <taxon>Stramenopiles</taxon>
        <taxon>Oomycota</taxon>
        <taxon>Peronosporomycetes</taxon>
        <taxon>Peronosporales</taxon>
        <taxon>Peronosporaceae</taxon>
        <taxon>Phytophthora</taxon>
    </lineage>
</organism>
<evidence type="ECO:0000313" key="9">
    <source>
        <dbReference type="EMBL" id="KAG7381641.1"/>
    </source>
</evidence>
<evidence type="ECO:0000256" key="6">
    <source>
        <dbReference type="ARBA" id="ARBA00023034"/>
    </source>
</evidence>
<dbReference type="GO" id="GO:0000026">
    <property type="term" value="F:alpha-1,2-mannosyltransferase activity"/>
    <property type="evidence" value="ECO:0007669"/>
    <property type="project" value="TreeGrafter"/>
</dbReference>
<protein>
    <submittedName>
        <fullName evidence="9">Uncharacterized protein</fullName>
    </submittedName>
</protein>
<keyword evidence="7" id="KW-0472">Membrane</keyword>
<keyword evidence="5" id="KW-1133">Transmembrane helix</keyword>
<proteinExistence type="predicted"/>
<evidence type="ECO:0000256" key="1">
    <source>
        <dbReference type="ARBA" id="ARBA00004394"/>
    </source>
</evidence>
<dbReference type="PANTHER" id="PTHR31646:SF1">
    <property type="entry name" value="ALPHA-1,2-MANNOSYLTRANSFERASE MNN2"/>
    <property type="match status" value="1"/>
</dbReference>
<evidence type="ECO:0000256" key="7">
    <source>
        <dbReference type="ARBA" id="ARBA00023136"/>
    </source>
</evidence>
<evidence type="ECO:0000256" key="8">
    <source>
        <dbReference type="ARBA" id="ARBA00037847"/>
    </source>
</evidence>
<evidence type="ECO:0000256" key="2">
    <source>
        <dbReference type="ARBA" id="ARBA00004606"/>
    </source>
</evidence>
<comment type="subcellular location">
    <subcellularLocation>
        <location evidence="8">Endomembrane system</location>
        <topology evidence="8">Single-pass membrane protein</topology>
    </subcellularLocation>
    <subcellularLocation>
        <location evidence="1">Golgi apparatus membrane</location>
    </subcellularLocation>
    <subcellularLocation>
        <location evidence="2">Membrane</location>
        <topology evidence="2">Single-pass type II membrane protein</topology>
    </subcellularLocation>
</comment>
<name>A0A8T1VKK6_9STRA</name>
<accession>A0A8T1VKK6</accession>
<comment type="caution">
    <text evidence="9">The sequence shown here is derived from an EMBL/GenBank/DDBJ whole genome shotgun (WGS) entry which is preliminary data.</text>
</comment>
<dbReference type="AlphaFoldDB" id="A0A8T1VKK6"/>
<keyword evidence="3" id="KW-0812">Transmembrane</keyword>
<evidence type="ECO:0000313" key="10">
    <source>
        <dbReference type="Proteomes" id="UP000694044"/>
    </source>
</evidence>
<dbReference type="PANTHER" id="PTHR31646">
    <property type="entry name" value="ALPHA-1,2-MANNOSYLTRANSFERASE MNN2"/>
    <property type="match status" value="1"/>
</dbReference>
<dbReference type="GO" id="GO:0000139">
    <property type="term" value="C:Golgi membrane"/>
    <property type="evidence" value="ECO:0007669"/>
    <property type="project" value="UniProtKB-SubCell"/>
</dbReference>